<gene>
    <name evidence="2" type="ORF">E3N88_28293</name>
</gene>
<comment type="caution">
    <text evidence="2">The sequence shown here is derived from an EMBL/GenBank/DDBJ whole genome shotgun (WGS) entry which is preliminary data.</text>
</comment>
<evidence type="ECO:0000313" key="3">
    <source>
        <dbReference type="Proteomes" id="UP000326396"/>
    </source>
</evidence>
<dbReference type="Proteomes" id="UP000326396">
    <property type="component" value="Linkage Group LG4"/>
</dbReference>
<proteinExistence type="predicted"/>
<reference evidence="2 3" key="1">
    <citation type="submission" date="2019-05" db="EMBL/GenBank/DDBJ databases">
        <title>Mikania micrantha, genome provides insights into the molecular mechanism of rapid growth.</title>
        <authorList>
            <person name="Liu B."/>
        </authorList>
    </citation>
    <scope>NUCLEOTIDE SEQUENCE [LARGE SCALE GENOMIC DNA]</scope>
    <source>
        <strain evidence="2">NLD-2019</strain>
        <tissue evidence="2">Leaf</tissue>
    </source>
</reference>
<evidence type="ECO:0000313" key="2">
    <source>
        <dbReference type="EMBL" id="KAD4179702.1"/>
    </source>
</evidence>
<evidence type="ECO:0000256" key="1">
    <source>
        <dbReference type="SAM" id="MobiDB-lite"/>
    </source>
</evidence>
<name>A0A5N6N224_9ASTR</name>
<dbReference type="EMBL" id="SZYD01000014">
    <property type="protein sequence ID" value="KAD4179702.1"/>
    <property type="molecule type" value="Genomic_DNA"/>
</dbReference>
<dbReference type="OrthoDB" id="418748at2759"/>
<protein>
    <recommendedName>
        <fullName evidence="4">Reverse transcriptase domain-containing protein</fullName>
    </recommendedName>
</protein>
<organism evidence="2 3">
    <name type="scientific">Mikania micrantha</name>
    <name type="common">bitter vine</name>
    <dbReference type="NCBI Taxonomy" id="192012"/>
    <lineage>
        <taxon>Eukaryota</taxon>
        <taxon>Viridiplantae</taxon>
        <taxon>Streptophyta</taxon>
        <taxon>Embryophyta</taxon>
        <taxon>Tracheophyta</taxon>
        <taxon>Spermatophyta</taxon>
        <taxon>Magnoliopsida</taxon>
        <taxon>eudicotyledons</taxon>
        <taxon>Gunneridae</taxon>
        <taxon>Pentapetalae</taxon>
        <taxon>asterids</taxon>
        <taxon>campanulids</taxon>
        <taxon>Asterales</taxon>
        <taxon>Asteraceae</taxon>
        <taxon>Asteroideae</taxon>
        <taxon>Heliantheae alliance</taxon>
        <taxon>Eupatorieae</taxon>
        <taxon>Mikania</taxon>
    </lineage>
</organism>
<sequence>MCNVNNLIITIIIPDIAPREHSARRDTRSSPPARGVTKEDLNARLEEWRLALESKGLRISRSKTKYLHCNFSGNIEEENHVTIGEQEVPKTTKFKYLGSFIQSNGDTDCDVAHHVQPENSRNKVGDGRDENVKMDVWTH</sequence>
<evidence type="ECO:0008006" key="4">
    <source>
        <dbReference type="Google" id="ProtNLM"/>
    </source>
</evidence>
<keyword evidence="3" id="KW-1185">Reference proteome</keyword>
<dbReference type="AlphaFoldDB" id="A0A5N6N224"/>
<feature type="region of interest" description="Disordered" evidence="1">
    <location>
        <begin position="116"/>
        <end position="139"/>
    </location>
</feature>
<accession>A0A5N6N224</accession>